<evidence type="ECO:0000256" key="1">
    <source>
        <dbReference type="SAM" id="Phobius"/>
    </source>
</evidence>
<reference evidence="2" key="1">
    <citation type="journal article" date="2020" name="Sci. Rep.">
        <title>Morphology, ultrastructure, genomics, and phylogeny of Euplotes vanleeuwenhoeki sp. nov. and its ultra-reduced endosymbiont 'Candidatus Pinguicoccus supinus' sp. nov.</title>
        <authorList>
            <person name="Serra V."/>
            <person name="Gammuto L."/>
            <person name="Nitla V."/>
            <person name="Castelli M."/>
            <person name="Lanzoni O."/>
            <person name="Sassera D."/>
            <person name="Bandi C."/>
            <person name="Sandeep B.V."/>
            <person name="Verni F."/>
            <person name="Modeo L."/>
            <person name="Petroni G."/>
        </authorList>
    </citation>
    <scope>NUCLEOTIDE SEQUENCE</scope>
    <source>
        <strain evidence="2">KKR18</strain>
    </source>
</reference>
<protein>
    <submittedName>
        <fullName evidence="2">Uncharacterized protein</fullName>
    </submittedName>
</protein>
<evidence type="ECO:0000313" key="2">
    <source>
        <dbReference type="EMBL" id="QPM99255.1"/>
    </source>
</evidence>
<feature type="transmembrane region" description="Helical" evidence="1">
    <location>
        <begin position="112"/>
        <end position="130"/>
    </location>
</feature>
<keyword evidence="1" id="KW-0812">Transmembrane</keyword>
<accession>A0A7T1C501</accession>
<organism evidence="2">
    <name type="scientific">Euplotes vanleeuwenhoeki</name>
    <dbReference type="NCBI Taxonomy" id="2794224"/>
    <lineage>
        <taxon>Eukaryota</taxon>
        <taxon>Sar</taxon>
        <taxon>Alveolata</taxon>
        <taxon>Ciliophora</taxon>
        <taxon>Intramacronucleata</taxon>
        <taxon>Spirotrichea</taxon>
        <taxon>Hypotrichia</taxon>
        <taxon>Euplotida</taxon>
        <taxon>Euplotidae</taxon>
        <taxon>Euplotes</taxon>
    </lineage>
</organism>
<proteinExistence type="predicted"/>
<sequence length="267" mass="32717">MIRNRSYLINSLWCNDLTQLSISQELGWSEFFLENLFFRKPLYHKYFRLKYFYYLKKLTHYWYLLSLTLIKVYKFLFFTKWNCTAIPINCSNVELLYKFNPLLFHFFLKSKFIFFVPTVLLLNLLLIPQFEKLNHSSNNKIILQLAELFSTSEKFKYFKYYINNLWFFKLLIRTPLYNQSLFSLDFISVMLLYHTKPIIYKSNVHLSSVIKSHSYDKYPTTLYYSKYIWMEYIRQLLIQIAMLTAIKFKIILIQLINYNLSVNKYYK</sequence>
<geneLocation type="mitochondrion" evidence="2"/>
<dbReference type="AlphaFoldDB" id="A0A7T1C501"/>
<keyword evidence="1" id="KW-0472">Membrane</keyword>
<name>A0A7T1C501_9SPIT</name>
<keyword evidence="2" id="KW-0496">Mitochondrion</keyword>
<feature type="transmembrane region" description="Helical" evidence="1">
    <location>
        <begin position="236"/>
        <end position="256"/>
    </location>
</feature>
<dbReference type="EMBL" id="MK889230">
    <property type="protein sequence ID" value="QPM99255.1"/>
    <property type="molecule type" value="Genomic_DNA"/>
</dbReference>
<gene>
    <name evidence="2" type="ORF">MitoLV_27</name>
</gene>
<keyword evidence="1" id="KW-1133">Transmembrane helix</keyword>